<gene>
    <name evidence="2" type="ORF">C8J55DRAFT_523053</name>
</gene>
<name>A0A9W8ZY08_9AGAR</name>
<comment type="caution">
    <text evidence="2">The sequence shown here is derived from an EMBL/GenBank/DDBJ whole genome shotgun (WGS) entry which is preliminary data.</text>
</comment>
<dbReference type="EMBL" id="JANVFS010000033">
    <property type="protein sequence ID" value="KAJ4469933.1"/>
    <property type="molecule type" value="Genomic_DNA"/>
</dbReference>
<evidence type="ECO:0000313" key="3">
    <source>
        <dbReference type="Proteomes" id="UP001150238"/>
    </source>
</evidence>
<organism evidence="2 3">
    <name type="scientific">Lentinula lateritia</name>
    <dbReference type="NCBI Taxonomy" id="40482"/>
    <lineage>
        <taxon>Eukaryota</taxon>
        <taxon>Fungi</taxon>
        <taxon>Dikarya</taxon>
        <taxon>Basidiomycota</taxon>
        <taxon>Agaricomycotina</taxon>
        <taxon>Agaricomycetes</taxon>
        <taxon>Agaricomycetidae</taxon>
        <taxon>Agaricales</taxon>
        <taxon>Marasmiineae</taxon>
        <taxon>Omphalotaceae</taxon>
        <taxon>Lentinula</taxon>
    </lineage>
</organism>
<feature type="signal peptide" evidence="1">
    <location>
        <begin position="1"/>
        <end position="24"/>
    </location>
</feature>
<sequence length="82" mass="9009">MGSLRVSAFRILTSVITLSRYVRGACTMSTRGNCEGFYCTASRRSSSMATCRMTAKKHPTRAIPSSAVVWTATVRTWTSHCV</sequence>
<keyword evidence="1" id="KW-0732">Signal</keyword>
<dbReference type="Proteomes" id="UP001150238">
    <property type="component" value="Unassembled WGS sequence"/>
</dbReference>
<reference evidence="2" key="1">
    <citation type="submission" date="2022-08" db="EMBL/GenBank/DDBJ databases">
        <authorList>
            <consortium name="DOE Joint Genome Institute"/>
            <person name="Min B."/>
            <person name="Riley R."/>
            <person name="Sierra-Patev S."/>
            <person name="Naranjo-Ortiz M."/>
            <person name="Looney B."/>
            <person name="Konkel Z."/>
            <person name="Slot J.C."/>
            <person name="Sakamoto Y."/>
            <person name="Steenwyk J.L."/>
            <person name="Rokas A."/>
            <person name="Carro J."/>
            <person name="Camarero S."/>
            <person name="Ferreira P."/>
            <person name="Molpeceres G."/>
            <person name="Ruiz-Duenas F.J."/>
            <person name="Serrano A."/>
            <person name="Henrissat B."/>
            <person name="Drula E."/>
            <person name="Hughes K.W."/>
            <person name="Mata J.L."/>
            <person name="Ishikawa N.K."/>
            <person name="Vargas-Isla R."/>
            <person name="Ushijima S."/>
            <person name="Smith C.A."/>
            <person name="Ahrendt S."/>
            <person name="Andreopoulos W."/>
            <person name="He G."/>
            <person name="Labutti K."/>
            <person name="Lipzen A."/>
            <person name="Ng V."/>
            <person name="Sandor L."/>
            <person name="Barry K."/>
            <person name="Martinez A.T."/>
            <person name="Xiao Y."/>
            <person name="Gibbons J.G."/>
            <person name="Terashima K."/>
            <person name="Hibbett D.S."/>
            <person name="Grigoriev I.V."/>
        </authorList>
    </citation>
    <scope>NUCLEOTIDE SEQUENCE</scope>
    <source>
        <strain evidence="2">Sp2 HRB7682 ss15</strain>
    </source>
</reference>
<evidence type="ECO:0000256" key="1">
    <source>
        <dbReference type="SAM" id="SignalP"/>
    </source>
</evidence>
<evidence type="ECO:0008006" key="4">
    <source>
        <dbReference type="Google" id="ProtNLM"/>
    </source>
</evidence>
<feature type="chain" id="PRO_5040925813" description="Secreted protein" evidence="1">
    <location>
        <begin position="25"/>
        <end position="82"/>
    </location>
</feature>
<dbReference type="AlphaFoldDB" id="A0A9W8ZY08"/>
<protein>
    <recommendedName>
        <fullName evidence="4">Secreted protein</fullName>
    </recommendedName>
</protein>
<evidence type="ECO:0000313" key="2">
    <source>
        <dbReference type="EMBL" id="KAJ4469933.1"/>
    </source>
</evidence>
<accession>A0A9W8ZY08</accession>
<proteinExistence type="predicted"/>
<reference evidence="2" key="2">
    <citation type="journal article" date="2023" name="Proc. Natl. Acad. Sci. U.S.A.">
        <title>A global phylogenomic analysis of the shiitake genus Lentinula.</title>
        <authorList>
            <person name="Sierra-Patev S."/>
            <person name="Min B."/>
            <person name="Naranjo-Ortiz M."/>
            <person name="Looney B."/>
            <person name="Konkel Z."/>
            <person name="Slot J.C."/>
            <person name="Sakamoto Y."/>
            <person name="Steenwyk J.L."/>
            <person name="Rokas A."/>
            <person name="Carro J."/>
            <person name="Camarero S."/>
            <person name="Ferreira P."/>
            <person name="Molpeceres G."/>
            <person name="Ruiz-Duenas F.J."/>
            <person name="Serrano A."/>
            <person name="Henrissat B."/>
            <person name="Drula E."/>
            <person name="Hughes K.W."/>
            <person name="Mata J.L."/>
            <person name="Ishikawa N.K."/>
            <person name="Vargas-Isla R."/>
            <person name="Ushijima S."/>
            <person name="Smith C.A."/>
            <person name="Donoghue J."/>
            <person name="Ahrendt S."/>
            <person name="Andreopoulos W."/>
            <person name="He G."/>
            <person name="LaButti K."/>
            <person name="Lipzen A."/>
            <person name="Ng V."/>
            <person name="Riley R."/>
            <person name="Sandor L."/>
            <person name="Barry K."/>
            <person name="Martinez A.T."/>
            <person name="Xiao Y."/>
            <person name="Gibbons J.G."/>
            <person name="Terashima K."/>
            <person name="Grigoriev I.V."/>
            <person name="Hibbett D."/>
        </authorList>
    </citation>
    <scope>NUCLEOTIDE SEQUENCE</scope>
    <source>
        <strain evidence="2">Sp2 HRB7682 ss15</strain>
    </source>
</reference>